<proteinExistence type="predicted"/>
<dbReference type="PANTHER" id="PTHR30137">
    <property type="entry name" value="LUCIFERASE-LIKE MONOOXYGENASE"/>
    <property type="match status" value="1"/>
</dbReference>
<dbReference type="Pfam" id="PF00296">
    <property type="entry name" value="Bac_luciferase"/>
    <property type="match status" value="1"/>
</dbReference>
<feature type="domain" description="Luciferase-like" evidence="1">
    <location>
        <begin position="11"/>
        <end position="325"/>
    </location>
</feature>
<dbReference type="RefSeq" id="WP_192596675.1">
    <property type="nucleotide sequence ID" value="NZ_BAAALJ010000045.1"/>
</dbReference>
<dbReference type="InterPro" id="IPR036661">
    <property type="entry name" value="Luciferase-like_sf"/>
</dbReference>
<accession>A0ABR9JHX8</accession>
<dbReference type="InterPro" id="IPR011251">
    <property type="entry name" value="Luciferase-like_dom"/>
</dbReference>
<comment type="caution">
    <text evidence="2">The sequence shown here is derived from an EMBL/GenBank/DDBJ whole genome shotgun (WGS) entry which is preliminary data.</text>
</comment>
<organism evidence="2 3">
    <name type="scientific">Nesterenkonia lutea</name>
    <dbReference type="NCBI Taxonomy" id="272919"/>
    <lineage>
        <taxon>Bacteria</taxon>
        <taxon>Bacillati</taxon>
        <taxon>Actinomycetota</taxon>
        <taxon>Actinomycetes</taxon>
        <taxon>Micrococcales</taxon>
        <taxon>Micrococcaceae</taxon>
        <taxon>Nesterenkonia</taxon>
    </lineage>
</organism>
<protein>
    <submittedName>
        <fullName evidence="2">Alkanesulfonate monooxygenase SsuD/methylene tetrahydromethanopterin reductase-like flavin-dependent oxidoreductase (Luciferase family)</fullName>
    </submittedName>
</protein>
<keyword evidence="3" id="KW-1185">Reference proteome</keyword>
<gene>
    <name evidence="2" type="ORF">H4W27_002706</name>
</gene>
<dbReference type="Proteomes" id="UP000643525">
    <property type="component" value="Unassembled WGS sequence"/>
</dbReference>
<reference evidence="2 3" key="1">
    <citation type="submission" date="2020-10" db="EMBL/GenBank/DDBJ databases">
        <title>Sequencing the genomes of 1000 actinobacteria strains.</title>
        <authorList>
            <person name="Klenk H.-P."/>
        </authorList>
    </citation>
    <scope>NUCLEOTIDE SEQUENCE [LARGE SCALE GENOMIC DNA]</scope>
    <source>
        <strain evidence="2 3">DSM 15666</strain>
    </source>
</reference>
<dbReference type="InterPro" id="IPR050766">
    <property type="entry name" value="Bact_Lucif_Oxidored"/>
</dbReference>
<evidence type="ECO:0000313" key="2">
    <source>
        <dbReference type="EMBL" id="MBE1525532.1"/>
    </source>
</evidence>
<dbReference type="EMBL" id="JADBED010000002">
    <property type="protein sequence ID" value="MBE1525532.1"/>
    <property type="molecule type" value="Genomic_DNA"/>
</dbReference>
<dbReference type="PANTHER" id="PTHR30137:SF6">
    <property type="entry name" value="LUCIFERASE-LIKE MONOOXYGENASE"/>
    <property type="match status" value="1"/>
</dbReference>
<evidence type="ECO:0000259" key="1">
    <source>
        <dbReference type="Pfam" id="PF00296"/>
    </source>
</evidence>
<evidence type="ECO:0000313" key="3">
    <source>
        <dbReference type="Proteomes" id="UP000643525"/>
    </source>
</evidence>
<dbReference type="SUPFAM" id="SSF51679">
    <property type="entry name" value="Bacterial luciferase-like"/>
    <property type="match status" value="1"/>
</dbReference>
<name>A0ABR9JHX8_9MICC</name>
<sequence length="384" mass="43122">MKFWTSYPFFMPDISRPYGELLAEVKDIAQAADELGFEGISFPEHHFFNYIANPSALQCATLVAQHTKRLKVHTGVLVLPYYHPLALAEEVAMVDHITGGRLEVGVARGANKYEFDRLGLDFSKNREMYEEAFAIMKDAWTGVDISHDGEFWSFDEVTIIPKPLQEPHPKLWVSAQSERGMRAAAKAGHNVVTSPNFGTFAPHGDLEKMLNWFNESSLESPSGRGEIMLLRRIFVDEDESKALKHVDDFYRHWSYYMSQYKRSEGSNRLGDRVDNDDIQVKGGSIKPVEFDIPLDNIYEDYDDPIITTPEKAIQRFKYYESLGVDAVMTMSATGGKVDDVIGTMETLAKHVFPEFGIKPGAEQQATPEFGLNASAKQTASGVTA</sequence>
<dbReference type="Gene3D" id="3.20.20.30">
    <property type="entry name" value="Luciferase-like domain"/>
    <property type="match status" value="1"/>
</dbReference>